<keyword evidence="3 4" id="KW-0418">Kinase</keyword>
<reference evidence="4" key="1">
    <citation type="submission" date="2015-10" db="EMBL/GenBank/DDBJ databases">
        <authorList>
            <person name="Gilbert D.G."/>
        </authorList>
    </citation>
    <scope>NUCLEOTIDE SEQUENCE</scope>
</reference>
<dbReference type="EMBL" id="FAXC01000412">
    <property type="protein sequence ID" value="CUV10407.1"/>
    <property type="molecule type" value="Genomic_DNA"/>
</dbReference>
<evidence type="ECO:0000256" key="1">
    <source>
        <dbReference type="ARBA" id="ARBA00006284"/>
    </source>
</evidence>
<dbReference type="GO" id="GO:0031388">
    <property type="term" value="P:organic acid phosphorylation"/>
    <property type="evidence" value="ECO:0007669"/>
    <property type="project" value="InterPro"/>
</dbReference>
<dbReference type="PANTHER" id="PTHR21599">
    <property type="entry name" value="GLYCERATE KINASE"/>
    <property type="match status" value="1"/>
</dbReference>
<proteinExistence type="inferred from homology"/>
<organism evidence="4">
    <name type="scientific">hydrothermal vent metagenome</name>
    <dbReference type="NCBI Taxonomy" id="652676"/>
    <lineage>
        <taxon>unclassified sequences</taxon>
        <taxon>metagenomes</taxon>
        <taxon>ecological metagenomes</taxon>
    </lineage>
</organism>
<dbReference type="AlphaFoldDB" id="A0A170QDH9"/>
<dbReference type="InterPro" id="IPR004381">
    <property type="entry name" value="Glycerate_kinase"/>
</dbReference>
<dbReference type="InterPro" id="IPR018193">
    <property type="entry name" value="Glyc_kinase_flavodox-like_fold"/>
</dbReference>
<evidence type="ECO:0000256" key="2">
    <source>
        <dbReference type="ARBA" id="ARBA00022679"/>
    </source>
</evidence>
<accession>A0A170QDH9</accession>
<keyword evidence="2 4" id="KW-0808">Transferase</keyword>
<dbReference type="InterPro" id="IPR036129">
    <property type="entry name" value="Glycerate_kinase_sf"/>
</dbReference>
<dbReference type="Pfam" id="PF02595">
    <property type="entry name" value="Gly_kinase"/>
    <property type="match status" value="1"/>
</dbReference>
<dbReference type="PANTHER" id="PTHR21599:SF0">
    <property type="entry name" value="GLYCERATE KINASE"/>
    <property type="match status" value="1"/>
</dbReference>
<name>A0A170QDH9_9ZZZZ</name>
<evidence type="ECO:0000313" key="4">
    <source>
        <dbReference type="EMBL" id="CUV10407.1"/>
    </source>
</evidence>
<protein>
    <submittedName>
        <fullName evidence="4">Glycerate kinase</fullName>
        <ecNumber evidence="4">2.7.1.31</ecNumber>
    </submittedName>
</protein>
<evidence type="ECO:0000256" key="3">
    <source>
        <dbReference type="ARBA" id="ARBA00022777"/>
    </source>
</evidence>
<dbReference type="InterPro" id="IPR018197">
    <property type="entry name" value="Glycerate_kinase_RE-like"/>
</dbReference>
<dbReference type="SUPFAM" id="SSF110738">
    <property type="entry name" value="Glycerate kinase I"/>
    <property type="match status" value="1"/>
</dbReference>
<dbReference type="Gene3D" id="3.90.1510.10">
    <property type="entry name" value="Glycerate kinase, domain 2"/>
    <property type="match status" value="1"/>
</dbReference>
<gene>
    <name evidence="4" type="ORF">MGWOODY_Mmi236</name>
</gene>
<dbReference type="GO" id="GO:0008887">
    <property type="term" value="F:glycerate kinase activity"/>
    <property type="evidence" value="ECO:0007669"/>
    <property type="project" value="UniProtKB-EC"/>
</dbReference>
<comment type="similarity">
    <text evidence="1">Belongs to the glycerate kinase type-1 family.</text>
</comment>
<sequence length="375" mass="38565">MKIVIAPDSFKGSLTATEAADAIEIGFRAVYPDAEYVKVPMADGGEGTVQSLVDATSGTIINQSVIGPMGDMVSGFFGILGDSRTAVVEMAAASGIHLVKPEERNIYLASSFGTGQLINAALDHGCDKLIIGLGGSATNDGGMGMMKALGAQFLGQGGAPLAPDVRALLQLAKIDLQYLVPRLSKTEIVVACDVNNPLCGENGASRIFGPQKGATEDDIVVLDKALARYGDVLAINTGRNIAAKPGAGAAGGMGAALIGLIDAVVKPGVDLVIEIVDLAKSLVDTNLVITGEGRIDSQTIHGKTPVGVAKIAKSHNLPVICIAGSVEDGADIIHQMGIDEIYSVIEGDYDLTEVLIEAGHKLTQAAQKIAKSLNL</sequence>
<dbReference type="EC" id="2.7.1.31" evidence="4"/>
<dbReference type="Gene3D" id="3.40.50.10350">
    <property type="entry name" value="Glycerate kinase, domain 1"/>
    <property type="match status" value="1"/>
</dbReference>
<dbReference type="NCBIfam" id="TIGR00045">
    <property type="entry name" value="glycerate kinase"/>
    <property type="match status" value="1"/>
</dbReference>
<dbReference type="PIRSF" id="PIRSF006078">
    <property type="entry name" value="GlxK"/>
    <property type="match status" value="1"/>
</dbReference>